<gene>
    <name evidence="1" type="ORF">F8M41_011331</name>
</gene>
<evidence type="ECO:0000313" key="1">
    <source>
        <dbReference type="EMBL" id="KAF0532288.1"/>
    </source>
</evidence>
<proteinExistence type="predicted"/>
<name>A0A8H4EPU4_GIGMA</name>
<sequence length="141" mass="16666">MSELLKNYETLETLHIKVFDHPELKRINHKVSSLESFCPNIRYLSITGIKFTKQLIAPIGTLQKLQFLKLWFYDDDDVDDDDDELLKLVTRFAKVLPLTLQYLDLKDYTTWLDLYADIFLENCKVPLKKLSIGDVYNEQNY</sequence>
<dbReference type="EMBL" id="WTPW01000233">
    <property type="protein sequence ID" value="KAF0532288.1"/>
    <property type="molecule type" value="Genomic_DNA"/>
</dbReference>
<dbReference type="Gene3D" id="3.80.10.10">
    <property type="entry name" value="Ribonuclease Inhibitor"/>
    <property type="match status" value="1"/>
</dbReference>
<dbReference type="InterPro" id="IPR032675">
    <property type="entry name" value="LRR_dom_sf"/>
</dbReference>
<evidence type="ECO:0000313" key="2">
    <source>
        <dbReference type="Proteomes" id="UP000439903"/>
    </source>
</evidence>
<protein>
    <submittedName>
        <fullName evidence="1">Uncharacterized protein</fullName>
    </submittedName>
</protein>
<reference evidence="1 2" key="1">
    <citation type="journal article" date="2019" name="Environ. Microbiol.">
        <title>At the nexus of three kingdoms: the genome of the mycorrhizal fungus Gigaspora margarita provides insights into plant, endobacterial and fungal interactions.</title>
        <authorList>
            <person name="Venice F."/>
            <person name="Ghignone S."/>
            <person name="Salvioli di Fossalunga A."/>
            <person name="Amselem J."/>
            <person name="Novero M."/>
            <person name="Xianan X."/>
            <person name="Sedzielewska Toro K."/>
            <person name="Morin E."/>
            <person name="Lipzen A."/>
            <person name="Grigoriev I.V."/>
            <person name="Henrissat B."/>
            <person name="Martin F.M."/>
            <person name="Bonfante P."/>
        </authorList>
    </citation>
    <scope>NUCLEOTIDE SEQUENCE [LARGE SCALE GENOMIC DNA]</scope>
    <source>
        <strain evidence="1 2">BEG34</strain>
    </source>
</reference>
<dbReference type="SUPFAM" id="SSF52047">
    <property type="entry name" value="RNI-like"/>
    <property type="match status" value="1"/>
</dbReference>
<accession>A0A8H4EPU4</accession>
<comment type="caution">
    <text evidence="1">The sequence shown here is derived from an EMBL/GenBank/DDBJ whole genome shotgun (WGS) entry which is preliminary data.</text>
</comment>
<dbReference type="Proteomes" id="UP000439903">
    <property type="component" value="Unassembled WGS sequence"/>
</dbReference>
<organism evidence="1 2">
    <name type="scientific">Gigaspora margarita</name>
    <dbReference type="NCBI Taxonomy" id="4874"/>
    <lineage>
        <taxon>Eukaryota</taxon>
        <taxon>Fungi</taxon>
        <taxon>Fungi incertae sedis</taxon>
        <taxon>Mucoromycota</taxon>
        <taxon>Glomeromycotina</taxon>
        <taxon>Glomeromycetes</taxon>
        <taxon>Diversisporales</taxon>
        <taxon>Gigasporaceae</taxon>
        <taxon>Gigaspora</taxon>
    </lineage>
</organism>
<dbReference type="AlphaFoldDB" id="A0A8H4EPU4"/>
<keyword evidence="2" id="KW-1185">Reference proteome</keyword>